<sequence>MPARRNPKKSRTPKVTPLGTTPAAGHGPLSAPPTQPVDSVPPVEPLAAPAPDELVVVDVRAVVQSPPARVNPQQAAPKAGPPQAGAARSAGGKSQRTGQPRRYAFRRS</sequence>
<keyword evidence="3" id="KW-1185">Reference proteome</keyword>
<name>A0ABS1YPA8_9ACTN</name>
<feature type="compositionally biased region" description="Basic residues" evidence="1">
    <location>
        <begin position="1"/>
        <end position="12"/>
    </location>
</feature>
<feature type="region of interest" description="Disordered" evidence="1">
    <location>
        <begin position="1"/>
        <end position="51"/>
    </location>
</feature>
<reference evidence="2 3" key="1">
    <citation type="submission" date="2021-01" db="EMBL/GenBank/DDBJ databases">
        <title>Draft genome sequence of Micromonospora sp. strain STR1s_6.</title>
        <authorList>
            <person name="Karlyshev A."/>
            <person name="Jawad R."/>
        </authorList>
    </citation>
    <scope>NUCLEOTIDE SEQUENCE [LARGE SCALE GENOMIC DNA]</scope>
    <source>
        <strain evidence="2 3">STR1S-6</strain>
    </source>
</reference>
<dbReference type="RefSeq" id="WP_203151553.1">
    <property type="nucleotide sequence ID" value="NZ_JAEVHL010000257.1"/>
</dbReference>
<proteinExistence type="predicted"/>
<feature type="region of interest" description="Disordered" evidence="1">
    <location>
        <begin position="66"/>
        <end position="108"/>
    </location>
</feature>
<protein>
    <submittedName>
        <fullName evidence="2">Uncharacterized protein</fullName>
    </submittedName>
</protein>
<evidence type="ECO:0000256" key="1">
    <source>
        <dbReference type="SAM" id="MobiDB-lite"/>
    </source>
</evidence>
<organism evidence="2 3">
    <name type="scientific">Micromonospora tarensis</name>
    <dbReference type="NCBI Taxonomy" id="2806100"/>
    <lineage>
        <taxon>Bacteria</taxon>
        <taxon>Bacillati</taxon>
        <taxon>Actinomycetota</taxon>
        <taxon>Actinomycetes</taxon>
        <taxon>Micromonosporales</taxon>
        <taxon>Micromonosporaceae</taxon>
        <taxon>Micromonospora</taxon>
    </lineage>
</organism>
<evidence type="ECO:0000313" key="2">
    <source>
        <dbReference type="EMBL" id="MBM0279250.1"/>
    </source>
</evidence>
<evidence type="ECO:0000313" key="3">
    <source>
        <dbReference type="Proteomes" id="UP000622245"/>
    </source>
</evidence>
<dbReference type="Proteomes" id="UP000622245">
    <property type="component" value="Unassembled WGS sequence"/>
</dbReference>
<gene>
    <name evidence="2" type="ORF">JM949_30370</name>
</gene>
<comment type="caution">
    <text evidence="2">The sequence shown here is derived from an EMBL/GenBank/DDBJ whole genome shotgun (WGS) entry which is preliminary data.</text>
</comment>
<feature type="compositionally biased region" description="Low complexity" evidence="1">
    <location>
        <begin position="72"/>
        <end position="87"/>
    </location>
</feature>
<dbReference type="EMBL" id="JAEVHL010000257">
    <property type="protein sequence ID" value="MBM0279250.1"/>
    <property type="molecule type" value="Genomic_DNA"/>
</dbReference>
<accession>A0ABS1YPA8</accession>